<keyword evidence="1" id="KW-1133">Transmembrane helix</keyword>
<dbReference type="KEGG" id="esa:ESA_01573"/>
<feature type="transmembrane region" description="Helical" evidence="1">
    <location>
        <begin position="18"/>
        <end position="40"/>
    </location>
</feature>
<dbReference type="InterPro" id="IPR048209">
    <property type="entry name" value="YmiC-like"/>
</dbReference>
<reference evidence="2 3" key="1">
    <citation type="journal article" date="2010" name="PLoS ONE">
        <title>Genome sequence of Cronobacter sakazakii BAA-894 and comparative genomic hybridization analysis with other Cronobacter species.</title>
        <authorList>
            <person name="Kucerova E."/>
            <person name="Clifton S.W."/>
            <person name="Xia X.Q."/>
            <person name="Long F."/>
            <person name="Porwollik S."/>
            <person name="Fulton L."/>
            <person name="Fronick C."/>
            <person name="Minx P."/>
            <person name="Kyung K."/>
            <person name="Warren W."/>
            <person name="Fulton R."/>
            <person name="Feng D."/>
            <person name="Wollam A."/>
            <person name="Shah N."/>
            <person name="Bhonagiri V."/>
            <person name="Nash W.E."/>
            <person name="Hallsworth-Pepin K."/>
            <person name="Wilson R.K."/>
            <person name="McClelland M."/>
            <person name="Forsythe S.J."/>
        </authorList>
    </citation>
    <scope>NUCLEOTIDE SEQUENCE [LARGE SCALE GENOMIC DNA]</scope>
    <source>
        <strain evidence="2 3">ATCC BAA-894</strain>
    </source>
</reference>
<dbReference type="AlphaFoldDB" id="A7MMF5"/>
<keyword evidence="1" id="KW-0812">Transmembrane</keyword>
<name>A7MMF5_CROS8</name>
<gene>
    <name evidence="2" type="ordered locus">ESA_01573</name>
</gene>
<proteinExistence type="predicted"/>
<keyword evidence="1" id="KW-0472">Membrane</keyword>
<keyword evidence="3" id="KW-1185">Reference proteome</keyword>
<protein>
    <submittedName>
        <fullName evidence="2">Uncharacterized protein</fullName>
    </submittedName>
</protein>
<sequence length="41" mass="4760">MVLIIGVTGMNNQLTLKYWSWIGAFTVSSLFWCQLVWMLAH</sequence>
<dbReference type="Pfam" id="PF23694">
    <property type="entry name" value="YmiC"/>
    <property type="match status" value="1"/>
</dbReference>
<evidence type="ECO:0000256" key="1">
    <source>
        <dbReference type="SAM" id="Phobius"/>
    </source>
</evidence>
<organism evidence="2 3">
    <name type="scientific">Cronobacter sakazakii (strain ATCC BAA-894)</name>
    <name type="common">Enterobacter sakazakii</name>
    <dbReference type="NCBI Taxonomy" id="290339"/>
    <lineage>
        <taxon>Bacteria</taxon>
        <taxon>Pseudomonadati</taxon>
        <taxon>Pseudomonadota</taxon>
        <taxon>Gammaproteobacteria</taxon>
        <taxon>Enterobacterales</taxon>
        <taxon>Enterobacteriaceae</taxon>
        <taxon>Cronobacter</taxon>
    </lineage>
</organism>
<accession>A7MMF5</accession>
<dbReference type="NCBIfam" id="NF041484">
    <property type="entry name" value="membrane_YmiC"/>
    <property type="match status" value="1"/>
</dbReference>
<dbReference type="HOGENOM" id="CLU_219996_0_0_6"/>
<dbReference type="Proteomes" id="UP000000260">
    <property type="component" value="Chromosome"/>
</dbReference>
<dbReference type="EMBL" id="CP000783">
    <property type="protein sequence ID" value="ABU76827.1"/>
    <property type="molecule type" value="Genomic_DNA"/>
</dbReference>
<evidence type="ECO:0000313" key="2">
    <source>
        <dbReference type="EMBL" id="ABU76827.1"/>
    </source>
</evidence>
<evidence type="ECO:0000313" key="3">
    <source>
        <dbReference type="Proteomes" id="UP000000260"/>
    </source>
</evidence>